<dbReference type="EMBL" id="CM046125">
    <property type="protein sequence ID" value="KAI8423024.1"/>
    <property type="molecule type" value="Genomic_DNA"/>
</dbReference>
<sequence>MSKKCNKPKSPCKFCFKEVSLKTGLQCQGACRKWAHFSCLNYTPGKIHDIKAGFIKVNCPCPDCDTKGLKEQVLHEPFTCTNEVCPANSVPVCTFPTCPSKSGNGPRCPQCPKPCPPPPPPPCASPPPCSPKPSPCPPTPCQKPPCQKLPSCQKPPCQRPPPCPKPPSCQKPPCQRPPPCKPPPCKPSPCGKKKKRRKCNSRSSSCSSDPCLPPPCTMPPLCPPPSCNPPSCQPPPCLPTPCNPPPCQSARPPKGKCPNKCGKKKSLCSFSSSCSSICVSNKKTQACRKKCPTGNDAVVRFVNIERTLVAFATRRATEAMPTRYKQQGYYETRIALQHRDLSIHTRDRFGRHRGETEGRSHLATASRLYLCERATASLQKVAVSEGSKKFFIDNYNYLTRFIRHLFEEYRRRSMHNRRAADVPSQRANVQDAGHIKE</sequence>
<comment type="caution">
    <text evidence="1">The sequence shown here is derived from an EMBL/GenBank/DDBJ whole genome shotgun (WGS) entry which is preliminary data.</text>
</comment>
<accession>A0ACC0JG23</accession>
<reference evidence="1 2" key="1">
    <citation type="journal article" date="2022" name="Genome Biol. Evol.">
        <title>The Spruce Budworm Genome: Reconstructing the Evolutionary History of Antifreeze Proteins.</title>
        <authorList>
            <person name="Beliveau C."/>
            <person name="Gagne P."/>
            <person name="Picq S."/>
            <person name="Vernygora O."/>
            <person name="Keeling C.I."/>
            <person name="Pinkney K."/>
            <person name="Doucet D."/>
            <person name="Wen F."/>
            <person name="Johnston J.S."/>
            <person name="Maaroufi H."/>
            <person name="Boyle B."/>
            <person name="Laroche J."/>
            <person name="Dewar K."/>
            <person name="Juretic N."/>
            <person name="Blackburn G."/>
            <person name="Nisole A."/>
            <person name="Brunet B."/>
            <person name="Brandao M."/>
            <person name="Lumley L."/>
            <person name="Duan J."/>
            <person name="Quan G."/>
            <person name="Lucarotti C.J."/>
            <person name="Roe A.D."/>
            <person name="Sperling F.A.H."/>
            <person name="Levesque R.C."/>
            <person name="Cusson M."/>
        </authorList>
    </citation>
    <scope>NUCLEOTIDE SEQUENCE [LARGE SCALE GENOMIC DNA]</scope>
    <source>
        <strain evidence="1">Glfc:IPQL:Cfum</strain>
    </source>
</reference>
<gene>
    <name evidence="1" type="ORF">MSG28_014112</name>
</gene>
<organism evidence="1 2">
    <name type="scientific">Choristoneura fumiferana</name>
    <name type="common">Spruce budworm moth</name>
    <name type="synonym">Archips fumiferana</name>
    <dbReference type="NCBI Taxonomy" id="7141"/>
    <lineage>
        <taxon>Eukaryota</taxon>
        <taxon>Metazoa</taxon>
        <taxon>Ecdysozoa</taxon>
        <taxon>Arthropoda</taxon>
        <taxon>Hexapoda</taxon>
        <taxon>Insecta</taxon>
        <taxon>Pterygota</taxon>
        <taxon>Neoptera</taxon>
        <taxon>Endopterygota</taxon>
        <taxon>Lepidoptera</taxon>
        <taxon>Glossata</taxon>
        <taxon>Ditrysia</taxon>
        <taxon>Tortricoidea</taxon>
        <taxon>Tortricidae</taxon>
        <taxon>Tortricinae</taxon>
        <taxon>Choristoneura</taxon>
    </lineage>
</organism>
<dbReference type="Proteomes" id="UP001064048">
    <property type="component" value="Chromosome 25"/>
</dbReference>
<name>A0ACC0JG23_CHOFU</name>
<protein>
    <submittedName>
        <fullName evidence="1">Uncharacterized protein</fullName>
    </submittedName>
</protein>
<evidence type="ECO:0000313" key="2">
    <source>
        <dbReference type="Proteomes" id="UP001064048"/>
    </source>
</evidence>
<proteinExistence type="predicted"/>
<keyword evidence="2" id="KW-1185">Reference proteome</keyword>
<evidence type="ECO:0000313" key="1">
    <source>
        <dbReference type="EMBL" id="KAI8423024.1"/>
    </source>
</evidence>